<dbReference type="RefSeq" id="WP_286057090.1">
    <property type="nucleotide sequence ID" value="NZ_JASVWF010000011.1"/>
</dbReference>
<dbReference type="Proteomes" id="UP001231924">
    <property type="component" value="Unassembled WGS sequence"/>
</dbReference>
<reference evidence="2 3" key="1">
    <citation type="submission" date="2023-06" db="EMBL/GenBank/DDBJ databases">
        <title>Actinomycetospora Odt1-22.</title>
        <authorList>
            <person name="Supong K."/>
        </authorList>
    </citation>
    <scope>NUCLEOTIDE SEQUENCE [LARGE SCALE GENOMIC DNA]</scope>
    <source>
        <strain evidence="2 3">Odt1-22</strain>
    </source>
</reference>
<evidence type="ECO:0000313" key="3">
    <source>
        <dbReference type="Proteomes" id="UP001231924"/>
    </source>
</evidence>
<name>A0ABT7MKP3_9PSEU</name>
<keyword evidence="3" id="KW-1185">Reference proteome</keyword>
<comment type="caution">
    <text evidence="2">The sequence shown here is derived from an EMBL/GenBank/DDBJ whole genome shotgun (WGS) entry which is preliminary data.</text>
</comment>
<evidence type="ECO:0000256" key="1">
    <source>
        <dbReference type="SAM" id="MobiDB-lite"/>
    </source>
</evidence>
<evidence type="ECO:0000313" key="2">
    <source>
        <dbReference type="EMBL" id="MDL5160487.1"/>
    </source>
</evidence>
<sequence>MSDSGVFRRDPTERRAVLVIAGALCALGALSSEFPWTCGLVAGTALAAVGLRLWLAHRAHVARIEAAIRDDEARAERLGAHQVLRPVHDEPPSSRSNLGNEADPGSWAA</sequence>
<protein>
    <submittedName>
        <fullName evidence="2">Uncharacterized protein</fullName>
    </submittedName>
</protein>
<gene>
    <name evidence="2" type="ORF">QRT03_31285</name>
</gene>
<feature type="region of interest" description="Disordered" evidence="1">
    <location>
        <begin position="80"/>
        <end position="109"/>
    </location>
</feature>
<proteinExistence type="predicted"/>
<organism evidence="2 3">
    <name type="scientific">Actinomycetospora termitidis</name>
    <dbReference type="NCBI Taxonomy" id="3053470"/>
    <lineage>
        <taxon>Bacteria</taxon>
        <taxon>Bacillati</taxon>
        <taxon>Actinomycetota</taxon>
        <taxon>Actinomycetes</taxon>
        <taxon>Pseudonocardiales</taxon>
        <taxon>Pseudonocardiaceae</taxon>
        <taxon>Actinomycetospora</taxon>
    </lineage>
</organism>
<dbReference type="EMBL" id="JASVWF010000011">
    <property type="protein sequence ID" value="MDL5160487.1"/>
    <property type="molecule type" value="Genomic_DNA"/>
</dbReference>
<accession>A0ABT7MKP3</accession>